<comment type="caution">
    <text evidence="1">The sequence shown here is derived from an EMBL/GenBank/DDBJ whole genome shotgun (WGS) entry which is preliminary data.</text>
</comment>
<evidence type="ECO:0000313" key="2">
    <source>
        <dbReference type="Proteomes" id="UP001152888"/>
    </source>
</evidence>
<keyword evidence="2" id="KW-1185">Reference proteome</keyword>
<organism evidence="1 2">
    <name type="scientific">Acanthoscelides obtectus</name>
    <name type="common">Bean weevil</name>
    <name type="synonym">Bruchus obtectus</name>
    <dbReference type="NCBI Taxonomy" id="200917"/>
    <lineage>
        <taxon>Eukaryota</taxon>
        <taxon>Metazoa</taxon>
        <taxon>Ecdysozoa</taxon>
        <taxon>Arthropoda</taxon>
        <taxon>Hexapoda</taxon>
        <taxon>Insecta</taxon>
        <taxon>Pterygota</taxon>
        <taxon>Neoptera</taxon>
        <taxon>Endopterygota</taxon>
        <taxon>Coleoptera</taxon>
        <taxon>Polyphaga</taxon>
        <taxon>Cucujiformia</taxon>
        <taxon>Chrysomeloidea</taxon>
        <taxon>Chrysomelidae</taxon>
        <taxon>Bruchinae</taxon>
        <taxon>Bruchini</taxon>
        <taxon>Acanthoscelides</taxon>
    </lineage>
</organism>
<sequence>MQHHRLYLKIVCTPRPRSTRRKGSLATPVDQLICFTYERHVPEFDLNRLLLWNLRGCAKKNSSEFYRERHFTGCKADLQFMTLK</sequence>
<proteinExistence type="predicted"/>
<gene>
    <name evidence="1" type="ORF">ACAOBT_LOCUS17041</name>
</gene>
<dbReference type="AlphaFoldDB" id="A0A9P0L827"/>
<dbReference type="EMBL" id="CAKOFQ010006991">
    <property type="protein sequence ID" value="CAH1986075.1"/>
    <property type="molecule type" value="Genomic_DNA"/>
</dbReference>
<protein>
    <submittedName>
        <fullName evidence="1">Uncharacterized protein</fullName>
    </submittedName>
</protein>
<dbReference type="Proteomes" id="UP001152888">
    <property type="component" value="Unassembled WGS sequence"/>
</dbReference>
<reference evidence="1" key="1">
    <citation type="submission" date="2022-03" db="EMBL/GenBank/DDBJ databases">
        <authorList>
            <person name="Sayadi A."/>
        </authorList>
    </citation>
    <scope>NUCLEOTIDE SEQUENCE</scope>
</reference>
<evidence type="ECO:0000313" key="1">
    <source>
        <dbReference type="EMBL" id="CAH1986075.1"/>
    </source>
</evidence>
<name>A0A9P0L827_ACAOB</name>
<accession>A0A9P0L827</accession>